<feature type="domain" description="SsuA/THI5-like" evidence="13">
    <location>
        <begin position="59"/>
        <end position="274"/>
    </location>
</feature>
<protein>
    <recommendedName>
        <fullName evidence="10">Thiamine pyrimidine synthase</fullName>
    </recommendedName>
</protein>
<dbReference type="InterPro" id="IPR027939">
    <property type="entry name" value="NMT1/THI5"/>
</dbReference>
<evidence type="ECO:0000256" key="12">
    <source>
        <dbReference type="SAM" id="SignalP"/>
    </source>
</evidence>
<evidence type="ECO:0000313" key="15">
    <source>
        <dbReference type="Proteomes" id="UP001143463"/>
    </source>
</evidence>
<reference evidence="14" key="1">
    <citation type="journal article" date="2014" name="Int. J. Syst. Evol. Microbiol.">
        <title>Complete genome sequence of Corynebacterium casei LMG S-19264T (=DSM 44701T), isolated from a smear-ripened cheese.</title>
        <authorList>
            <consortium name="US DOE Joint Genome Institute (JGI-PGF)"/>
            <person name="Walter F."/>
            <person name="Albersmeier A."/>
            <person name="Kalinowski J."/>
            <person name="Ruckert C."/>
        </authorList>
    </citation>
    <scope>NUCLEOTIDE SEQUENCE</scope>
    <source>
        <strain evidence="14">VKM Ac-1069</strain>
    </source>
</reference>
<keyword evidence="6" id="KW-0479">Metal-binding</keyword>
<dbReference type="PANTHER" id="PTHR31528:SF1">
    <property type="entry name" value="4-AMINO-5-HYDROXYMETHYL-2-METHYLPYRIMIDINE PHOSPHATE SYNTHASE THI11-RELATED"/>
    <property type="match status" value="1"/>
</dbReference>
<evidence type="ECO:0000256" key="1">
    <source>
        <dbReference type="ARBA" id="ARBA00003469"/>
    </source>
</evidence>
<gene>
    <name evidence="14" type="ORF">GCM10017577_58680</name>
</gene>
<evidence type="ECO:0000259" key="13">
    <source>
        <dbReference type="Pfam" id="PF09084"/>
    </source>
</evidence>
<comment type="subunit">
    <text evidence="4">Homodimer.</text>
</comment>
<evidence type="ECO:0000256" key="3">
    <source>
        <dbReference type="ARBA" id="ARBA00009406"/>
    </source>
</evidence>
<sequence length="386" mass="40907">MKRPRFGRTALAAIGAAAAVVLAACSTTPAGQQASGGATTAAGGLQPVTLQLQWFTQGQFAGYLAAIDQGYYREKGLDVRIKEGGVDIVPQTVLAQGQADYAIAWVPKALASREQGAAITDVAQIFQRSGTRQVAFADKGITQPGQFAGKKIGNWGFGNEFELFAGMTKAGLKPSDVTLVQQQFDMQALLSGEIDAAQAMSYNEYAQVLEAQNPATGQLYQPSDFTVVDWNTDGTAMLQDAIWASTDKLSDPAYQDRTVRFVAASIKGWAYCRDNVAACRDIVVKAGSKLGASHQLWQVNEVNKLIWPSPAAGAGTIDPAAWAQTVNVARTAVNADGQTVLTKDPDPEAYSNDYVTKAIDMLKGEGVDVVGTSYQPETVTLNPGGN</sequence>
<evidence type="ECO:0000256" key="2">
    <source>
        <dbReference type="ARBA" id="ARBA00004948"/>
    </source>
</evidence>
<dbReference type="PROSITE" id="PS51257">
    <property type="entry name" value="PROKAR_LIPOPROTEIN"/>
    <property type="match status" value="1"/>
</dbReference>
<comment type="catalytic activity">
    <reaction evidence="11">
        <text>N(6)-(pyridoxal phosphate)-L-lysyl-[4-amino-5-hydroxymethyl-2-methylpyrimidine phosphate synthase] + L-histidyl-[4-amino-5-hydroxymethyl-2-methylpyrimidine phosphate synthase] + 2 Fe(3+) + 4 H2O = L-lysyl-[4-amino-5-hydroxymethyl-2-methylpyrimidine phosphate synthase] + (2S)-2-amino-5-hydroxy-4-oxopentanoyl-[4-amino-5-hydroxymethyl-2-methylpyrimidine phosphate synthase] + 4-amino-2-methyl-5-(phosphooxymethyl)pyrimidine + 3-oxopropanoate + 2 Fe(2+) + 2 H(+)</text>
        <dbReference type="Rhea" id="RHEA:65756"/>
        <dbReference type="Rhea" id="RHEA-COMP:16892"/>
        <dbReference type="Rhea" id="RHEA-COMP:16893"/>
        <dbReference type="Rhea" id="RHEA-COMP:16894"/>
        <dbReference type="Rhea" id="RHEA-COMP:16895"/>
        <dbReference type="ChEBI" id="CHEBI:15377"/>
        <dbReference type="ChEBI" id="CHEBI:15378"/>
        <dbReference type="ChEBI" id="CHEBI:29033"/>
        <dbReference type="ChEBI" id="CHEBI:29034"/>
        <dbReference type="ChEBI" id="CHEBI:29969"/>
        <dbReference type="ChEBI" id="CHEBI:29979"/>
        <dbReference type="ChEBI" id="CHEBI:33190"/>
        <dbReference type="ChEBI" id="CHEBI:58354"/>
        <dbReference type="ChEBI" id="CHEBI:143915"/>
        <dbReference type="ChEBI" id="CHEBI:157692"/>
    </reaction>
    <physiologicalReaction direction="left-to-right" evidence="11">
        <dbReference type="Rhea" id="RHEA:65757"/>
    </physiologicalReaction>
</comment>
<evidence type="ECO:0000313" key="14">
    <source>
        <dbReference type="EMBL" id="GLL14720.1"/>
    </source>
</evidence>
<dbReference type="EMBL" id="BSFQ01000035">
    <property type="protein sequence ID" value="GLL14720.1"/>
    <property type="molecule type" value="Genomic_DNA"/>
</dbReference>
<dbReference type="GO" id="GO:0016740">
    <property type="term" value="F:transferase activity"/>
    <property type="evidence" value="ECO:0007669"/>
    <property type="project" value="UniProtKB-KW"/>
</dbReference>
<keyword evidence="5" id="KW-0808">Transferase</keyword>
<keyword evidence="15" id="KW-1185">Reference proteome</keyword>
<evidence type="ECO:0000256" key="9">
    <source>
        <dbReference type="ARBA" id="ARBA00023004"/>
    </source>
</evidence>
<evidence type="ECO:0000256" key="11">
    <source>
        <dbReference type="ARBA" id="ARBA00048179"/>
    </source>
</evidence>
<feature type="signal peptide" evidence="12">
    <location>
        <begin position="1"/>
        <end position="23"/>
    </location>
</feature>
<comment type="pathway">
    <text evidence="2">Cofactor biosynthesis; thiamine diphosphate biosynthesis.</text>
</comment>
<evidence type="ECO:0000256" key="8">
    <source>
        <dbReference type="ARBA" id="ARBA00022977"/>
    </source>
</evidence>
<name>A0A9W6LAP3_9PSEU</name>
<keyword evidence="8" id="KW-0784">Thiamine biosynthesis</keyword>
<dbReference type="SUPFAM" id="SSF53850">
    <property type="entry name" value="Periplasmic binding protein-like II"/>
    <property type="match status" value="1"/>
</dbReference>
<dbReference type="AlphaFoldDB" id="A0A9W6LAP3"/>
<reference evidence="14" key="2">
    <citation type="submission" date="2023-01" db="EMBL/GenBank/DDBJ databases">
        <authorList>
            <person name="Sun Q."/>
            <person name="Evtushenko L."/>
        </authorList>
    </citation>
    <scope>NUCLEOTIDE SEQUENCE</scope>
    <source>
        <strain evidence="14">VKM Ac-1069</strain>
    </source>
</reference>
<feature type="chain" id="PRO_5040955865" description="Thiamine pyrimidine synthase" evidence="12">
    <location>
        <begin position="24"/>
        <end position="386"/>
    </location>
</feature>
<evidence type="ECO:0000256" key="10">
    <source>
        <dbReference type="ARBA" id="ARBA00033171"/>
    </source>
</evidence>
<organism evidence="14 15">
    <name type="scientific">Pseudonocardia halophobica</name>
    <dbReference type="NCBI Taxonomy" id="29401"/>
    <lineage>
        <taxon>Bacteria</taxon>
        <taxon>Bacillati</taxon>
        <taxon>Actinomycetota</taxon>
        <taxon>Actinomycetes</taxon>
        <taxon>Pseudonocardiales</taxon>
        <taxon>Pseudonocardiaceae</taxon>
        <taxon>Pseudonocardia</taxon>
    </lineage>
</organism>
<dbReference type="GO" id="GO:0009228">
    <property type="term" value="P:thiamine biosynthetic process"/>
    <property type="evidence" value="ECO:0007669"/>
    <property type="project" value="UniProtKB-KW"/>
</dbReference>
<evidence type="ECO:0000256" key="5">
    <source>
        <dbReference type="ARBA" id="ARBA00022679"/>
    </source>
</evidence>
<evidence type="ECO:0000256" key="6">
    <source>
        <dbReference type="ARBA" id="ARBA00022723"/>
    </source>
</evidence>
<dbReference type="InterPro" id="IPR015168">
    <property type="entry name" value="SsuA/THI5"/>
</dbReference>
<keyword evidence="7" id="KW-0663">Pyridoxal phosphate</keyword>
<comment type="function">
    <text evidence="1">Responsible for the formation of the pyrimidine heterocycle in the thiamine biosynthesis pathway. Catalyzes the formation of hydroxymethylpyrimidine phosphate (HMP-P) from histidine and pyridoxal phosphate (PLP). The protein uses PLP and the active site histidine to form HMP-P, generating an inactive enzyme. The enzyme can only undergo a single turnover, which suggests it is a suicide enzyme.</text>
</comment>
<keyword evidence="12" id="KW-0732">Signal</keyword>
<dbReference type="Proteomes" id="UP001143463">
    <property type="component" value="Unassembled WGS sequence"/>
</dbReference>
<evidence type="ECO:0000256" key="4">
    <source>
        <dbReference type="ARBA" id="ARBA00011738"/>
    </source>
</evidence>
<keyword evidence="9" id="KW-0408">Iron</keyword>
<comment type="similarity">
    <text evidence="3">Belongs to the NMT1/THI5 family.</text>
</comment>
<accession>A0A9W6LAP3</accession>
<dbReference type="GO" id="GO:0046872">
    <property type="term" value="F:metal ion binding"/>
    <property type="evidence" value="ECO:0007669"/>
    <property type="project" value="UniProtKB-KW"/>
</dbReference>
<dbReference type="Gene3D" id="3.40.190.10">
    <property type="entry name" value="Periplasmic binding protein-like II"/>
    <property type="match status" value="2"/>
</dbReference>
<evidence type="ECO:0000256" key="7">
    <source>
        <dbReference type="ARBA" id="ARBA00022898"/>
    </source>
</evidence>
<dbReference type="Pfam" id="PF09084">
    <property type="entry name" value="NMT1"/>
    <property type="match status" value="1"/>
</dbReference>
<dbReference type="PANTHER" id="PTHR31528">
    <property type="entry name" value="4-AMINO-5-HYDROXYMETHYL-2-METHYLPYRIMIDINE PHOSPHATE SYNTHASE THI11-RELATED"/>
    <property type="match status" value="1"/>
</dbReference>
<comment type="caution">
    <text evidence="14">The sequence shown here is derived from an EMBL/GenBank/DDBJ whole genome shotgun (WGS) entry which is preliminary data.</text>
</comment>
<dbReference type="RefSeq" id="WP_037051167.1">
    <property type="nucleotide sequence ID" value="NZ_BAAAUZ010000014.1"/>
</dbReference>
<proteinExistence type="inferred from homology"/>